<dbReference type="InterPro" id="IPR009293">
    <property type="entry name" value="UPF0478"/>
</dbReference>
<comment type="caution">
    <text evidence="2">The sequence shown here is derived from an EMBL/GenBank/DDBJ whole genome shotgun (WGS) entry which is preliminary data.</text>
</comment>
<dbReference type="Pfam" id="PF06103">
    <property type="entry name" value="DUF948"/>
    <property type="match status" value="1"/>
</dbReference>
<proteinExistence type="predicted"/>
<dbReference type="EMBL" id="BAAAQM010000003">
    <property type="protein sequence ID" value="GAA1955947.1"/>
    <property type="molecule type" value="Genomic_DNA"/>
</dbReference>
<protein>
    <submittedName>
        <fullName evidence="2">DUF948 domain-containing protein</fullName>
    </submittedName>
</protein>
<evidence type="ECO:0000313" key="2">
    <source>
        <dbReference type="EMBL" id="GAA1955947.1"/>
    </source>
</evidence>
<name>A0ABP5C0U3_9ACTN</name>
<evidence type="ECO:0000256" key="1">
    <source>
        <dbReference type="SAM" id="Phobius"/>
    </source>
</evidence>
<dbReference type="Proteomes" id="UP001499854">
    <property type="component" value="Unassembled WGS sequence"/>
</dbReference>
<accession>A0ABP5C0U3</accession>
<keyword evidence="3" id="KW-1185">Reference proteome</keyword>
<feature type="transmembrane region" description="Helical" evidence="1">
    <location>
        <begin position="6"/>
        <end position="29"/>
    </location>
</feature>
<keyword evidence="1" id="KW-1133">Transmembrane helix</keyword>
<keyword evidence="1" id="KW-0812">Transmembrane</keyword>
<dbReference type="RefSeq" id="WP_344655679.1">
    <property type="nucleotide sequence ID" value="NZ_BAAAQM010000003.1"/>
</dbReference>
<gene>
    <name evidence="2" type="ORF">GCM10009838_09640</name>
</gene>
<evidence type="ECO:0000313" key="3">
    <source>
        <dbReference type="Proteomes" id="UP001499854"/>
    </source>
</evidence>
<organism evidence="2 3">
    <name type="scientific">Catenulispora subtropica</name>
    <dbReference type="NCBI Taxonomy" id="450798"/>
    <lineage>
        <taxon>Bacteria</taxon>
        <taxon>Bacillati</taxon>
        <taxon>Actinomycetota</taxon>
        <taxon>Actinomycetes</taxon>
        <taxon>Catenulisporales</taxon>
        <taxon>Catenulisporaceae</taxon>
        <taxon>Catenulispora</taxon>
    </lineage>
</organism>
<keyword evidence="1" id="KW-0472">Membrane</keyword>
<sequence length="141" mass="15041">MSAGAIVGLIFAIFFAVGVCFFAFVLVRLAEVLKETTRLVAGITQETVPLLNEITDTVKNGNNQLVKVDAITDNVETMSKNISGLVGTATSAIGGPLVKVASFSYGVRAAITSRKNEDVAKRVKAELKADRRARRADKKKG</sequence>
<reference evidence="3" key="1">
    <citation type="journal article" date="2019" name="Int. J. Syst. Evol. Microbiol.">
        <title>The Global Catalogue of Microorganisms (GCM) 10K type strain sequencing project: providing services to taxonomists for standard genome sequencing and annotation.</title>
        <authorList>
            <consortium name="The Broad Institute Genomics Platform"/>
            <consortium name="The Broad Institute Genome Sequencing Center for Infectious Disease"/>
            <person name="Wu L."/>
            <person name="Ma J."/>
        </authorList>
    </citation>
    <scope>NUCLEOTIDE SEQUENCE [LARGE SCALE GENOMIC DNA]</scope>
    <source>
        <strain evidence="3">JCM 16013</strain>
    </source>
</reference>